<name>X1QIA4_9ZZZZ</name>
<accession>X1QIA4</accession>
<evidence type="ECO:0000313" key="1">
    <source>
        <dbReference type="EMBL" id="GAI68217.1"/>
    </source>
</evidence>
<proteinExistence type="predicted"/>
<dbReference type="EMBL" id="BARW01000023">
    <property type="protein sequence ID" value="GAI68217.1"/>
    <property type="molecule type" value="Genomic_DNA"/>
</dbReference>
<comment type="caution">
    <text evidence="1">The sequence shown here is derived from an EMBL/GenBank/DDBJ whole genome shotgun (WGS) entry which is preliminary data.</text>
</comment>
<sequence>MAKLKGPLFSLGASGALGEAVVYFPWKGLNVVREYVIPSNPKTDPQKKQRGYLTTMVDLVHSHQASDTHPLTAKDIIALALLGSTYPTPRTWFNQAIKDGIDQLVKGLREALFTSMVVTPTADKLTVEIWSLGIPPTEGKFWYGPSKTALIHSVPSTPVGGSNAAEISPLVTGTKYYLQFRPTEPAPILGTRSGIYYGVPL</sequence>
<organism evidence="1">
    <name type="scientific">marine sediment metagenome</name>
    <dbReference type="NCBI Taxonomy" id="412755"/>
    <lineage>
        <taxon>unclassified sequences</taxon>
        <taxon>metagenomes</taxon>
        <taxon>ecological metagenomes</taxon>
    </lineage>
</organism>
<dbReference type="AlphaFoldDB" id="X1QIA4"/>
<gene>
    <name evidence="1" type="ORF">S12H4_00269</name>
</gene>
<reference evidence="1" key="1">
    <citation type="journal article" date="2014" name="Front. Microbiol.">
        <title>High frequency of phylogenetically diverse reductive dehalogenase-homologous genes in deep subseafloor sedimentary metagenomes.</title>
        <authorList>
            <person name="Kawai M."/>
            <person name="Futagami T."/>
            <person name="Toyoda A."/>
            <person name="Takaki Y."/>
            <person name="Nishi S."/>
            <person name="Hori S."/>
            <person name="Arai W."/>
            <person name="Tsubouchi T."/>
            <person name="Morono Y."/>
            <person name="Uchiyama I."/>
            <person name="Ito T."/>
            <person name="Fujiyama A."/>
            <person name="Inagaki F."/>
            <person name="Takami H."/>
        </authorList>
    </citation>
    <scope>NUCLEOTIDE SEQUENCE</scope>
    <source>
        <strain evidence="1">Expedition CK06-06</strain>
    </source>
</reference>
<protein>
    <submittedName>
        <fullName evidence="1">Uncharacterized protein</fullName>
    </submittedName>
</protein>